<dbReference type="EMBL" id="CM000768">
    <property type="protein sequence ID" value="OQU77827.1"/>
    <property type="molecule type" value="Genomic_DNA"/>
</dbReference>
<evidence type="ECO:0000313" key="4">
    <source>
        <dbReference type="Proteomes" id="UP000000768"/>
    </source>
</evidence>
<name>A0A1Z5R2S4_SORBI</name>
<accession>A0A1Z5R2S4</accession>
<dbReference type="AlphaFoldDB" id="A0A1Z5R2S4"/>
<reference evidence="4" key="3">
    <citation type="journal article" date="2018" name="Plant J.">
        <title>The Sorghum bicolor reference genome: improved assembly, gene annotations, a transcriptome atlas, and signatures of genome organization.</title>
        <authorList>
            <person name="McCormick R.F."/>
            <person name="Truong S.K."/>
            <person name="Sreedasyam A."/>
            <person name="Jenkins J."/>
            <person name="Shu S."/>
            <person name="Sims D."/>
            <person name="Kennedy M."/>
            <person name="Amirebrahimi M."/>
            <person name="Weers B.D."/>
            <person name="McKinley B."/>
            <person name="Mattison A."/>
            <person name="Morishige D.T."/>
            <person name="Grimwood J."/>
            <person name="Schmutz J."/>
            <person name="Mullet J.E."/>
        </authorList>
    </citation>
    <scope>NUCLEOTIDE SEQUENCE [LARGE SCALE GENOMIC DNA]</scope>
    <source>
        <strain evidence="4">cv. BTx623</strain>
    </source>
</reference>
<dbReference type="EMBL" id="CM000768">
    <property type="protein sequence ID" value="OQU77829.1"/>
    <property type="molecule type" value="Genomic_DNA"/>
</dbReference>
<evidence type="ECO:0000256" key="1">
    <source>
        <dbReference type="SAM" id="MobiDB-lite"/>
    </source>
</evidence>
<dbReference type="Gramene" id="OQU77828">
    <property type="protein sequence ID" value="OQU77828"/>
    <property type="gene ID" value="SORBI_3009G109101"/>
</dbReference>
<keyword evidence="4" id="KW-1185">Reference proteome</keyword>
<keyword evidence="2" id="KW-0732">Signal</keyword>
<dbReference type="Gramene" id="OQU77827">
    <property type="protein sequence ID" value="OQU77827"/>
    <property type="gene ID" value="SORBI_3009G109101"/>
</dbReference>
<dbReference type="Gramene" id="OQU77829">
    <property type="protein sequence ID" value="OQU77829"/>
    <property type="gene ID" value="SORBI_3009G109101"/>
</dbReference>
<sequence>MVSPTLTVLLCLSLHTVLPLLPRYLVASSQFLASPASLRRRRGCAASFFFPFPPDPEGRRAGRASSPEGPGGRAPLALGLRRWREPEGKGAAWPRCGVVLEIVAAETKKKKTLIWNEIGPVLLHRLFVSLEDSCCLPHAIQSLRVSTRR</sequence>
<feature type="signal peptide" evidence="2">
    <location>
        <begin position="1"/>
        <end position="19"/>
    </location>
</feature>
<dbReference type="EMBL" id="CM000768">
    <property type="protein sequence ID" value="OQU77828.1"/>
    <property type="molecule type" value="Genomic_DNA"/>
</dbReference>
<feature type="region of interest" description="Disordered" evidence="1">
    <location>
        <begin position="55"/>
        <end position="74"/>
    </location>
</feature>
<protein>
    <submittedName>
        <fullName evidence="3">Uncharacterized protein</fullName>
    </submittedName>
</protein>
<evidence type="ECO:0000313" key="3">
    <source>
        <dbReference type="EMBL" id="OQU77829.1"/>
    </source>
</evidence>
<feature type="chain" id="PRO_5011909254" evidence="2">
    <location>
        <begin position="20"/>
        <end position="149"/>
    </location>
</feature>
<proteinExistence type="predicted"/>
<gene>
    <name evidence="3" type="ORF">SORBI_3009G109101</name>
</gene>
<organism evidence="3 4">
    <name type="scientific">Sorghum bicolor</name>
    <name type="common">Sorghum</name>
    <name type="synonym">Sorghum vulgare</name>
    <dbReference type="NCBI Taxonomy" id="4558"/>
    <lineage>
        <taxon>Eukaryota</taxon>
        <taxon>Viridiplantae</taxon>
        <taxon>Streptophyta</taxon>
        <taxon>Embryophyta</taxon>
        <taxon>Tracheophyta</taxon>
        <taxon>Spermatophyta</taxon>
        <taxon>Magnoliopsida</taxon>
        <taxon>Liliopsida</taxon>
        <taxon>Poales</taxon>
        <taxon>Poaceae</taxon>
        <taxon>PACMAD clade</taxon>
        <taxon>Panicoideae</taxon>
        <taxon>Andropogonodae</taxon>
        <taxon>Andropogoneae</taxon>
        <taxon>Sorghinae</taxon>
        <taxon>Sorghum</taxon>
    </lineage>
</organism>
<dbReference type="Proteomes" id="UP000000768">
    <property type="component" value="Chromosome 9"/>
</dbReference>
<evidence type="ECO:0000256" key="2">
    <source>
        <dbReference type="SAM" id="SignalP"/>
    </source>
</evidence>
<dbReference type="InParanoid" id="A0A1Z5R2S4"/>
<reference evidence="3 4" key="1">
    <citation type="journal article" date="2009" name="Nature">
        <title>The Sorghum bicolor genome and the diversification of grasses.</title>
        <authorList>
            <person name="Paterson A.H."/>
            <person name="Bowers J.E."/>
            <person name="Bruggmann R."/>
            <person name="Dubchak I."/>
            <person name="Grimwood J."/>
            <person name="Gundlach H."/>
            <person name="Haberer G."/>
            <person name="Hellsten U."/>
            <person name="Mitros T."/>
            <person name="Poliakov A."/>
            <person name="Schmutz J."/>
            <person name="Spannagl M."/>
            <person name="Tang H."/>
            <person name="Wang X."/>
            <person name="Wicker T."/>
            <person name="Bharti A.K."/>
            <person name="Chapman J."/>
            <person name="Feltus F.A."/>
            <person name="Gowik U."/>
            <person name="Grigoriev I.V."/>
            <person name="Lyons E."/>
            <person name="Maher C.A."/>
            <person name="Martis M."/>
            <person name="Narechania A."/>
            <person name="Otillar R.P."/>
            <person name="Penning B.W."/>
            <person name="Salamov A.A."/>
            <person name="Wang Y."/>
            <person name="Zhang L."/>
            <person name="Carpita N.C."/>
            <person name="Freeling M."/>
            <person name="Gingle A.R."/>
            <person name="Hash C.T."/>
            <person name="Keller B."/>
            <person name="Klein P."/>
            <person name="Kresovich S."/>
            <person name="McCann M.C."/>
            <person name="Ming R."/>
            <person name="Peterson D.G."/>
            <person name="Mehboob-ur-Rahman"/>
            <person name="Ware D."/>
            <person name="Westhoff P."/>
            <person name="Mayer K.F."/>
            <person name="Messing J."/>
            <person name="Rokhsar D.S."/>
        </authorList>
    </citation>
    <scope>NUCLEOTIDE SEQUENCE [LARGE SCALE GENOMIC DNA]</scope>
    <source>
        <strain evidence="4">cv. BTx623</strain>
    </source>
</reference>
<reference evidence="3" key="2">
    <citation type="submission" date="2017-02" db="EMBL/GenBank/DDBJ databases">
        <title>WGS assembly of Sorghum bicolor.</title>
        <authorList>
            <person name="Paterson A."/>
            <person name="Mullet J."/>
            <person name="Bowers J."/>
            <person name="Bruggmann R."/>
            <person name="Dubchak I."/>
            <person name="Grimwood J."/>
            <person name="Gundlach H."/>
            <person name="Haberer G."/>
            <person name="Hellsten U."/>
            <person name="Mitros T."/>
            <person name="Poliakov A."/>
            <person name="Schmutz J."/>
            <person name="Spannagl M."/>
            <person name="Tang H."/>
            <person name="Wang X."/>
            <person name="Wicker T."/>
            <person name="Bharti A."/>
            <person name="Chapman J."/>
            <person name="Feltus F."/>
            <person name="Gowik U."/>
            <person name="Grigoriev I."/>
            <person name="Lyons E."/>
            <person name="Maher C."/>
            <person name="Martis M."/>
            <person name="Narechania A."/>
            <person name="Otillar R."/>
            <person name="Penning B."/>
            <person name="Salamov A."/>
            <person name="Wang Y."/>
            <person name="Zhang L."/>
            <person name="Carpita N."/>
            <person name="Freeling M."/>
            <person name="Gingle A."/>
            <person name="Hash C."/>
            <person name="Keller B."/>
            <person name="Klein P."/>
            <person name="Kresovich S."/>
            <person name="Mccann M."/>
            <person name="Ming R."/>
            <person name="Peterson D."/>
            <person name="Rahman M."/>
            <person name="Ware D."/>
            <person name="Westhoff P."/>
            <person name="Mayer K."/>
            <person name="Messing J."/>
            <person name="Sims D."/>
            <person name="Jenkins J."/>
            <person name="Shu S."/>
            <person name="Rokhsar D."/>
        </authorList>
    </citation>
    <scope>NUCLEOTIDE SEQUENCE</scope>
</reference>